<evidence type="ECO:0000256" key="8">
    <source>
        <dbReference type="ARBA" id="ARBA00022729"/>
    </source>
</evidence>
<organism evidence="13 14">
    <name type="scientific">Chlamydia crocodili</name>
    <dbReference type="NCBI Taxonomy" id="2766982"/>
    <lineage>
        <taxon>Bacteria</taxon>
        <taxon>Pseudomonadati</taxon>
        <taxon>Chlamydiota</taxon>
        <taxon>Chlamydiia</taxon>
        <taxon>Chlamydiales</taxon>
        <taxon>Chlamydiaceae</taxon>
        <taxon>Chlamydia/Chlamydophila group</taxon>
        <taxon>Chlamydia</taxon>
    </lineage>
</organism>
<keyword evidence="4" id="KW-1134">Transmembrane beta strand</keyword>
<feature type="chain" id="PRO_5045580792" evidence="11">
    <location>
        <begin position="24"/>
        <end position="905"/>
    </location>
</feature>
<comment type="similarity">
    <text evidence="3">Belongs to the PMP outer membrane protein family.</text>
</comment>
<dbReference type="Proteomes" id="UP000680625">
    <property type="component" value="Chromosome"/>
</dbReference>
<dbReference type="PROSITE" id="PS51208">
    <property type="entry name" value="AUTOTRANSPORTER"/>
    <property type="match status" value="1"/>
</dbReference>
<dbReference type="NCBIfam" id="TIGR01376">
    <property type="entry name" value="POMP_repeat"/>
    <property type="match status" value="3"/>
</dbReference>
<keyword evidence="7" id="KW-0812">Transmembrane</keyword>
<feature type="signal peptide" evidence="11">
    <location>
        <begin position="1"/>
        <end position="23"/>
    </location>
</feature>
<feature type="domain" description="Autotransporter" evidence="12">
    <location>
        <begin position="605"/>
        <end position="905"/>
    </location>
</feature>
<evidence type="ECO:0000256" key="4">
    <source>
        <dbReference type="ARBA" id="ARBA00022452"/>
    </source>
</evidence>
<evidence type="ECO:0000256" key="5">
    <source>
        <dbReference type="ARBA" id="ARBA00022512"/>
    </source>
</evidence>
<proteinExistence type="inferred from homology"/>
<reference evidence="13 14" key="1">
    <citation type="submission" date="2020-08" db="EMBL/GenBank/DDBJ databases">
        <title>Isolation and characterization of novel Chlamydia from Siamese crocodiles (Crocodylus siamensis).</title>
        <authorList>
            <person name="Sariya L."/>
        </authorList>
    </citation>
    <scope>NUCLEOTIDE SEQUENCE [LARGE SCALE GENOMIC DNA]</scope>
    <source>
        <strain evidence="13 14">No. 12</strain>
    </source>
</reference>
<evidence type="ECO:0000256" key="7">
    <source>
        <dbReference type="ARBA" id="ARBA00022692"/>
    </source>
</evidence>
<dbReference type="InterPro" id="IPR005546">
    <property type="entry name" value="Autotransporte_beta"/>
</dbReference>
<evidence type="ECO:0000256" key="1">
    <source>
        <dbReference type="ARBA" id="ARBA00004191"/>
    </source>
</evidence>
<evidence type="ECO:0000256" key="2">
    <source>
        <dbReference type="ARBA" id="ARBA00004416"/>
    </source>
</evidence>
<gene>
    <name evidence="13" type="ORF">H9Q19_03900</name>
</gene>
<evidence type="ECO:0000256" key="6">
    <source>
        <dbReference type="ARBA" id="ARBA00022525"/>
    </source>
</evidence>
<dbReference type="RefSeq" id="WP_213240491.1">
    <property type="nucleotide sequence ID" value="NZ_CP060791.1"/>
</dbReference>
<name>A0ABX8CGC4_9CHLA</name>
<dbReference type="EMBL" id="CP060791">
    <property type="protein sequence ID" value="QVE48835.1"/>
    <property type="molecule type" value="Genomic_DNA"/>
</dbReference>
<evidence type="ECO:0000256" key="10">
    <source>
        <dbReference type="ARBA" id="ARBA00023237"/>
    </source>
</evidence>
<evidence type="ECO:0000256" key="11">
    <source>
        <dbReference type="SAM" id="SignalP"/>
    </source>
</evidence>
<dbReference type="SMART" id="SM00869">
    <property type="entry name" value="Autotransporter"/>
    <property type="match status" value="1"/>
</dbReference>
<keyword evidence="14" id="KW-1185">Reference proteome</keyword>
<dbReference type="InterPro" id="IPR036709">
    <property type="entry name" value="Autotransporte_beta_dom_sf"/>
</dbReference>
<keyword evidence="10" id="KW-0998">Cell outer membrane</keyword>
<keyword evidence="8 11" id="KW-0732">Signal</keyword>
<accession>A0ABX8CGC4</accession>
<comment type="subcellular location">
    <subcellularLocation>
        <location evidence="2">Cell outer membrane</location>
        <topology evidence="2">Peripheral membrane protein</topology>
        <orientation evidence="2">Extracellular side</orientation>
    </subcellularLocation>
    <subcellularLocation>
        <location evidence="1">Secreted</location>
        <location evidence="1">Cell wall</location>
    </subcellularLocation>
</comment>
<sequence length="905" mass="97318">MKYPVCWFLSSGLIASTSLCFSAATEEILTSENSFNGNDGTNATFTTRSTSNNEGTIYRCSGDICIAYAGKGTPLTTSCFTQTAGDLTFIGNWRKLCFENITTDTGNPKPAAIDVTAEKTLLISGFSSFSCSYCPPSQKSAIQAAGAIKSVGEVKFENTFNVLFQKNQSKENGGAINCKAFSLTGVTGTANFTDNQSVKSGGAIYATGTTTISSNNKVFFTNNHSATNCSGGAINCSDTTNHPELKLENNKNLIFSDNITETSGGAIYADKLTITSGGPTLFSNNSVHHTTSPKGGAICLKDSAGECSLSANLGDITFVGNTIVADQKPTRNSIDLGTDGKFTQLRAKDGFGIFFYDPVTSSGTQATSLTINQSEGNSTYTGKIVFSGEKLTPQEKQEPKNLNSTLKQPVTLSAGSLILKDGVTLEAKSFTQTGGSVVMDLGTTLQTPNADGDSITLTNLFINVASLGNGGVATPAKIKATTTGKKVTINSVSFVDDNGNGYDYPILATNKPFTGIEITAATASTPDIPAQNLTNYVPPTHYGYQGNWTVTWAGTGDTKTATLIWNKTGYAPSPERRGTLVPNTLWGAFSDVRAIQNLMEVNANGSNYHRGFWVSGLANFLHKSGTATKLRFRHDSAGYLLGVFNQTPSEDIFSAAFGQLFGRDKDYLVSKNTANIYTGSIYYQHISSLAAWERLLTRALGLQVALILDAQLTYSHASNEIKTNAPGTVPPQDTIYSQVKGDWGNDCIAVELGATAPIELGYAFFDTYAPFMKVQFVYAHQEDFKEHNNDRGRHFENSHLTNVSLPIGIRYEKSAKNNRSSYNLTLTYIPDIVRSNPNCTTSLLSNPTGAIWTTTATNLARQAFAIRAGNYKSFSKNFEIFSQFSFELRDSSRTYNVDLGSKIQF</sequence>
<keyword evidence="5" id="KW-0134">Cell wall</keyword>
<evidence type="ECO:0000256" key="3">
    <source>
        <dbReference type="ARBA" id="ARBA00007542"/>
    </source>
</evidence>
<dbReference type="Pfam" id="PF02415">
    <property type="entry name" value="Chlam_PMP"/>
    <property type="match status" value="4"/>
</dbReference>
<evidence type="ECO:0000313" key="14">
    <source>
        <dbReference type="Proteomes" id="UP000680625"/>
    </source>
</evidence>
<dbReference type="Gene3D" id="2.40.128.130">
    <property type="entry name" value="Autotransporter beta-domain"/>
    <property type="match status" value="1"/>
</dbReference>
<dbReference type="Pfam" id="PF07548">
    <property type="entry name" value="ChlamPMP_M"/>
    <property type="match status" value="1"/>
</dbReference>
<dbReference type="InterPro" id="IPR003368">
    <property type="entry name" value="POMP_repeat"/>
</dbReference>
<evidence type="ECO:0000259" key="12">
    <source>
        <dbReference type="PROSITE" id="PS51208"/>
    </source>
</evidence>
<protein>
    <submittedName>
        <fullName evidence="13">Autotransporter domain-containing protein</fullName>
    </submittedName>
</protein>
<dbReference type="GeneID" id="301704744"/>
<evidence type="ECO:0000256" key="9">
    <source>
        <dbReference type="ARBA" id="ARBA00023136"/>
    </source>
</evidence>
<dbReference type="Pfam" id="PF03797">
    <property type="entry name" value="Autotransporter"/>
    <property type="match status" value="1"/>
</dbReference>
<dbReference type="InterPro" id="IPR011427">
    <property type="entry name" value="Polymorphic_membr_middle"/>
</dbReference>
<dbReference type="SUPFAM" id="SSF103515">
    <property type="entry name" value="Autotransporter"/>
    <property type="match status" value="1"/>
</dbReference>
<evidence type="ECO:0000313" key="13">
    <source>
        <dbReference type="EMBL" id="QVE48835.1"/>
    </source>
</evidence>
<keyword evidence="9" id="KW-0472">Membrane</keyword>
<keyword evidence="6" id="KW-0964">Secreted</keyword>